<dbReference type="EMBL" id="QLNQ01000030">
    <property type="protein sequence ID" value="RCK55495.1"/>
    <property type="molecule type" value="Genomic_DNA"/>
</dbReference>
<keyword evidence="3" id="KW-1185">Reference proteome</keyword>
<feature type="region of interest" description="Disordered" evidence="1">
    <location>
        <begin position="1"/>
        <end position="39"/>
    </location>
</feature>
<organism evidence="2 3">
    <name type="scientific">Candida viswanathii</name>
    <dbReference type="NCBI Taxonomy" id="5486"/>
    <lineage>
        <taxon>Eukaryota</taxon>
        <taxon>Fungi</taxon>
        <taxon>Dikarya</taxon>
        <taxon>Ascomycota</taxon>
        <taxon>Saccharomycotina</taxon>
        <taxon>Pichiomycetes</taxon>
        <taxon>Debaryomycetaceae</taxon>
        <taxon>Candida/Lodderomyces clade</taxon>
        <taxon>Candida</taxon>
    </lineage>
</organism>
<evidence type="ECO:0000313" key="2">
    <source>
        <dbReference type="EMBL" id="RCK55495.1"/>
    </source>
</evidence>
<evidence type="ECO:0000256" key="1">
    <source>
        <dbReference type="SAM" id="MobiDB-lite"/>
    </source>
</evidence>
<feature type="compositionally biased region" description="Acidic residues" evidence="1">
    <location>
        <begin position="28"/>
        <end position="39"/>
    </location>
</feature>
<name>A0A367XPD7_9ASCO</name>
<evidence type="ECO:0000313" key="3">
    <source>
        <dbReference type="Proteomes" id="UP000253472"/>
    </source>
</evidence>
<feature type="compositionally biased region" description="Basic and acidic residues" evidence="1">
    <location>
        <begin position="109"/>
        <end position="123"/>
    </location>
</feature>
<dbReference type="STRING" id="5486.A0A367XPD7"/>
<dbReference type="AlphaFoldDB" id="A0A367XPD7"/>
<dbReference type="Proteomes" id="UP000253472">
    <property type="component" value="Unassembled WGS sequence"/>
</dbReference>
<gene>
    <name evidence="2" type="ORF">Cantr_04591</name>
</gene>
<feature type="region of interest" description="Disordered" evidence="1">
    <location>
        <begin position="284"/>
        <end position="326"/>
    </location>
</feature>
<feature type="compositionally biased region" description="Low complexity" evidence="1">
    <location>
        <begin position="12"/>
        <end position="25"/>
    </location>
</feature>
<feature type="region of interest" description="Disordered" evidence="1">
    <location>
        <begin position="60"/>
        <end position="143"/>
    </location>
</feature>
<feature type="compositionally biased region" description="Polar residues" evidence="1">
    <location>
        <begin position="126"/>
        <end position="135"/>
    </location>
</feature>
<feature type="compositionally biased region" description="Acidic residues" evidence="1">
    <location>
        <begin position="90"/>
        <end position="105"/>
    </location>
</feature>
<feature type="compositionally biased region" description="Basic and acidic residues" evidence="1">
    <location>
        <begin position="299"/>
        <end position="310"/>
    </location>
</feature>
<reference evidence="2 3" key="1">
    <citation type="submission" date="2018-06" db="EMBL/GenBank/DDBJ databases">
        <title>Whole genome sequencing of Candida tropicalis (genome annotated by CSBL at Korea University).</title>
        <authorList>
            <person name="Ahn J."/>
        </authorList>
    </citation>
    <scope>NUCLEOTIDE SEQUENCE [LARGE SCALE GENOMIC DNA]</scope>
    <source>
        <strain evidence="2 3">ATCC 20962</strain>
    </source>
</reference>
<protein>
    <submittedName>
        <fullName evidence="2">Uncharacterized protein</fullName>
    </submittedName>
</protein>
<sequence>MMITIGGSDNCSSLSKLSSPELTTLDSTPDDPISEPEEGTVYELVSVSELAERGTVTVLVNPPDDKVMTVSLADEETSLSSKADDKISDPEAEAEEADSDSDSDSDPGTVKELENPSEDHVLGDKLSNSELSVPDQTDEDDDGYSLELADSVALEFQSSELLLVSSLEEYTDSELAVGVVTVRTVVVWAVWVTYEVVRSSSGTPGYRFGGGAIGAVSIGGAIVAGELDSSKTEVLAIALAIALELKTLLDSKTALRDSAAELELELKAEASSLLSTEGGAGAIVTGELDSEATSETGEDAEKAETVKGNEDSEPGAKVTADPVFGE</sequence>
<proteinExistence type="predicted"/>
<feature type="compositionally biased region" description="Acidic residues" evidence="1">
    <location>
        <begin position="288"/>
        <end position="298"/>
    </location>
</feature>
<accession>A0A367XPD7</accession>
<comment type="caution">
    <text evidence="2">The sequence shown here is derived from an EMBL/GenBank/DDBJ whole genome shotgun (WGS) entry which is preliminary data.</text>
</comment>